<accession>A0ACD5AM62</accession>
<reference evidence="1" key="1">
    <citation type="journal article" date="2025" name="Int. J. Syst. Evol. Microbiol.">
        <title>Streptomyces citrinus sp. nov., with yellow diffusible pigment.</title>
        <authorList>
            <person name="He Y."/>
            <person name="Yang E."/>
            <person name="Xu J."/>
            <person name="Sun Y."/>
            <person name="Sun L."/>
        </authorList>
    </citation>
    <scope>NUCLEOTIDE SEQUENCE</scope>
    <source>
        <strain evidence="1">Q6</strain>
    </source>
</reference>
<evidence type="ECO:0000313" key="2">
    <source>
        <dbReference type="Proteomes" id="UP001432251"/>
    </source>
</evidence>
<proteinExistence type="predicted"/>
<organism evidence="1 2">
    <name type="scientific">Streptomyces citrinus</name>
    <dbReference type="NCBI Taxonomy" id="3118173"/>
    <lineage>
        <taxon>Bacteria</taxon>
        <taxon>Bacillati</taxon>
        <taxon>Actinomycetota</taxon>
        <taxon>Actinomycetes</taxon>
        <taxon>Kitasatosporales</taxon>
        <taxon>Streptomycetaceae</taxon>
        <taxon>Streptomyces</taxon>
    </lineage>
</organism>
<dbReference type="Proteomes" id="UP001432251">
    <property type="component" value="Chromosome"/>
</dbReference>
<dbReference type="EMBL" id="CP146022">
    <property type="protein sequence ID" value="WWQ68346.1"/>
    <property type="molecule type" value="Genomic_DNA"/>
</dbReference>
<evidence type="ECO:0000313" key="1">
    <source>
        <dbReference type="EMBL" id="WWQ68346.1"/>
    </source>
</evidence>
<keyword evidence="2" id="KW-1185">Reference proteome</keyword>
<name>A0ACD5AM62_9ACTN</name>
<gene>
    <name evidence="1" type="ORF">V2W30_36790</name>
</gene>
<sequence length="106" mass="12220">MQRVCFLLKVKADRIDEYRARHADVWQEMREALTATGWHNYSLFLRDDGLLVGYLETEDFHAARAAMDATEVNARWQAEMGAFFEELDGQAPDAAMRPLTEVFHLA</sequence>
<protein>
    <submittedName>
        <fullName evidence="1">L-rhamnose mutarotase</fullName>
    </submittedName>
</protein>